<sequence length="497" mass="53921">MAYIRAGPKLYVQGGSVTNLGQQISKPGQLWALDLSTSWAVNSAPWQQLADGTPYSLFAGVARPDNQSIYTFMPSTGNFTIGQYFIQSNSWQTLTVIYPDVINNWAKPLIDPESGLVYIAGARYLNQLNLQTNSWQTLTIPPNVLPQRFYGGAVYNAFRKSLMFMCGYVNNATGYIYQPETYITEYSLLSGAWLNFVGEDGKTVIIYGGRSATPGTYYGDIYILDVETGIWKQGPPSAQRLYTTCVIVGTQLVIWGGWNGQTQSTATGPPLIYDIPSSQWLASYTAPSYYTNNSTTNPTKSSSSNVGAIAGGTVAGVALISLLVGGFFYRKHRRSRHAPQAVPTSEVASLRPENPDIRPAQYPEPNMYPVMNQAHPGSEWGHNYMIPVDGSGVPIPGGAIMVQSAGIPVVGGGYWVEQGPVYSSPGKPTYSAAVYPNNVAPWGDSMAPSIPLVTSTDPGVGSPQAQSFDKHDQYSPAFMASVPGRNPQEIHEDSWRP</sequence>
<dbReference type="EMBL" id="JAAAIP010000035">
    <property type="protein sequence ID" value="KAG0328393.1"/>
    <property type="molecule type" value="Genomic_DNA"/>
</dbReference>
<protein>
    <recommendedName>
        <fullName evidence="5">Kelch repeat-containing protein</fullName>
    </recommendedName>
</protein>
<dbReference type="SUPFAM" id="SSF50965">
    <property type="entry name" value="Galactose oxidase, central domain"/>
    <property type="match status" value="1"/>
</dbReference>
<evidence type="ECO:0008006" key="5">
    <source>
        <dbReference type="Google" id="ProtNLM"/>
    </source>
</evidence>
<organism evidence="3 4">
    <name type="scientific">Dissophora globulifera</name>
    <dbReference type="NCBI Taxonomy" id="979702"/>
    <lineage>
        <taxon>Eukaryota</taxon>
        <taxon>Fungi</taxon>
        <taxon>Fungi incertae sedis</taxon>
        <taxon>Mucoromycota</taxon>
        <taxon>Mortierellomycotina</taxon>
        <taxon>Mortierellomycetes</taxon>
        <taxon>Mortierellales</taxon>
        <taxon>Mortierellaceae</taxon>
        <taxon>Dissophora</taxon>
    </lineage>
</organism>
<evidence type="ECO:0000313" key="3">
    <source>
        <dbReference type="EMBL" id="KAG0328393.1"/>
    </source>
</evidence>
<keyword evidence="2" id="KW-1133">Transmembrane helix</keyword>
<keyword evidence="2" id="KW-0472">Membrane</keyword>
<proteinExistence type="predicted"/>
<feature type="transmembrane region" description="Helical" evidence="2">
    <location>
        <begin position="306"/>
        <end position="329"/>
    </location>
</feature>
<feature type="compositionally biased region" description="Polar residues" evidence="1">
    <location>
        <begin position="453"/>
        <end position="467"/>
    </location>
</feature>
<reference evidence="3" key="1">
    <citation type="journal article" date="2020" name="Fungal Divers.">
        <title>Resolving the Mortierellaceae phylogeny through synthesis of multi-gene phylogenetics and phylogenomics.</title>
        <authorList>
            <person name="Vandepol N."/>
            <person name="Liber J."/>
            <person name="Desiro A."/>
            <person name="Na H."/>
            <person name="Kennedy M."/>
            <person name="Barry K."/>
            <person name="Grigoriev I.V."/>
            <person name="Miller A.N."/>
            <person name="O'Donnell K."/>
            <person name="Stajich J.E."/>
            <person name="Bonito G."/>
        </authorList>
    </citation>
    <scope>NUCLEOTIDE SEQUENCE</scope>
    <source>
        <strain evidence="3">REB-010B</strain>
    </source>
</reference>
<dbReference type="OrthoDB" id="10251809at2759"/>
<dbReference type="Gene3D" id="2.120.10.80">
    <property type="entry name" value="Kelch-type beta propeller"/>
    <property type="match status" value="1"/>
</dbReference>
<dbReference type="AlphaFoldDB" id="A0A9P6RXC8"/>
<evidence type="ECO:0000313" key="4">
    <source>
        <dbReference type="Proteomes" id="UP000738325"/>
    </source>
</evidence>
<feature type="region of interest" description="Disordered" evidence="1">
    <location>
        <begin position="453"/>
        <end position="497"/>
    </location>
</feature>
<comment type="caution">
    <text evidence="3">The sequence shown here is derived from an EMBL/GenBank/DDBJ whole genome shotgun (WGS) entry which is preliminary data.</text>
</comment>
<keyword evidence="4" id="KW-1185">Reference proteome</keyword>
<gene>
    <name evidence="3" type="ORF">BGZ99_005408</name>
</gene>
<keyword evidence="2" id="KW-0812">Transmembrane</keyword>
<evidence type="ECO:0000256" key="1">
    <source>
        <dbReference type="SAM" id="MobiDB-lite"/>
    </source>
</evidence>
<feature type="compositionally biased region" description="Basic and acidic residues" evidence="1">
    <location>
        <begin position="488"/>
        <end position="497"/>
    </location>
</feature>
<evidence type="ECO:0000256" key="2">
    <source>
        <dbReference type="SAM" id="Phobius"/>
    </source>
</evidence>
<dbReference type="InterPro" id="IPR011043">
    <property type="entry name" value="Gal_Oxase/kelch_b-propeller"/>
</dbReference>
<dbReference type="InterPro" id="IPR015915">
    <property type="entry name" value="Kelch-typ_b-propeller"/>
</dbReference>
<name>A0A9P6RXC8_9FUNG</name>
<accession>A0A9P6RXC8</accession>
<dbReference type="Proteomes" id="UP000738325">
    <property type="component" value="Unassembled WGS sequence"/>
</dbReference>